<dbReference type="Gene3D" id="1.20.5.340">
    <property type="match status" value="1"/>
</dbReference>
<evidence type="ECO:0000256" key="3">
    <source>
        <dbReference type="ARBA" id="ARBA00004510"/>
    </source>
</evidence>
<dbReference type="InterPro" id="IPR000961">
    <property type="entry name" value="AGC-kinase_C"/>
</dbReference>
<evidence type="ECO:0000256" key="11">
    <source>
        <dbReference type="ARBA" id="ARBA00022741"/>
    </source>
</evidence>
<feature type="domain" description="AGC-kinase C-terminal" evidence="28">
    <location>
        <begin position="344"/>
        <end position="414"/>
    </location>
</feature>
<dbReference type="RefSeq" id="XP_060048083.1">
    <property type="nucleotide sequence ID" value="XM_060192100.1"/>
</dbReference>
<dbReference type="GeneID" id="103123865"/>
<dbReference type="SMART" id="SM00036">
    <property type="entry name" value="CNH"/>
    <property type="match status" value="1"/>
</dbReference>
<evidence type="ECO:0000256" key="12">
    <source>
        <dbReference type="ARBA" id="ARBA00022771"/>
    </source>
</evidence>
<dbReference type="Proteomes" id="UP001652624">
    <property type="component" value="Chromosome 6"/>
</dbReference>
<accession>A0ABM3XGY6</accession>
<dbReference type="SUPFAM" id="SSF50729">
    <property type="entry name" value="PH domain-like"/>
    <property type="match status" value="1"/>
</dbReference>
<keyword evidence="13 30" id="KW-0418">Kinase</keyword>
<dbReference type="GO" id="GO:0016301">
    <property type="term" value="F:kinase activity"/>
    <property type="evidence" value="ECO:0007669"/>
    <property type="project" value="UniProtKB-KW"/>
</dbReference>
<dbReference type="PROSITE" id="PS50011">
    <property type="entry name" value="PROTEIN_KINASE_DOM"/>
    <property type="match status" value="1"/>
</dbReference>
<feature type="domain" description="PH" evidence="23">
    <location>
        <begin position="1098"/>
        <end position="1217"/>
    </location>
</feature>
<dbReference type="InterPro" id="IPR011009">
    <property type="entry name" value="Kinase-like_dom_sf"/>
</dbReference>
<evidence type="ECO:0000256" key="13">
    <source>
        <dbReference type="ARBA" id="ARBA00022777"/>
    </source>
</evidence>
<dbReference type="Pfam" id="PF00130">
    <property type="entry name" value="C1_1"/>
    <property type="match status" value="1"/>
</dbReference>
<dbReference type="Gene3D" id="3.30.200.20">
    <property type="entry name" value="Phosphorylase Kinase, domain 1"/>
    <property type="match status" value="1"/>
</dbReference>
<dbReference type="InterPro" id="IPR050839">
    <property type="entry name" value="Rho-assoc_Ser/Thr_Kinase"/>
</dbReference>
<evidence type="ECO:0000256" key="6">
    <source>
        <dbReference type="ARBA" id="ARBA00022490"/>
    </source>
</evidence>
<dbReference type="Gene3D" id="1.10.510.10">
    <property type="entry name" value="Transferase(Phosphotransferase) domain 1"/>
    <property type="match status" value="1"/>
</dbReference>
<keyword evidence="29" id="KW-1185">Reference proteome</keyword>
<dbReference type="InterPro" id="IPR000719">
    <property type="entry name" value="Prot_kinase_dom"/>
</dbReference>
<evidence type="ECO:0000256" key="4">
    <source>
        <dbReference type="ARBA" id="ARBA00005719"/>
    </source>
</evidence>
<dbReference type="Pfam" id="PF00069">
    <property type="entry name" value="Pkinase"/>
    <property type="match status" value="1"/>
</dbReference>
<feature type="domain" description="Protein kinase" evidence="24">
    <location>
        <begin position="77"/>
        <end position="343"/>
    </location>
</feature>
<reference evidence="30" key="1">
    <citation type="submission" date="2025-08" db="UniProtKB">
        <authorList>
            <consortium name="RefSeq"/>
        </authorList>
    </citation>
    <scope>IDENTIFICATION</scope>
</reference>
<dbReference type="PROSITE" id="PS50219">
    <property type="entry name" value="CNH"/>
    <property type="match status" value="1"/>
</dbReference>
<evidence type="ECO:0000256" key="15">
    <source>
        <dbReference type="ARBA" id="ARBA00022840"/>
    </source>
</evidence>
<keyword evidence="7" id="KW-0723">Serine/threonine-protein kinase</keyword>
<comment type="cofactor">
    <cofactor evidence="1">
        <name>Mg(2+)</name>
        <dbReference type="ChEBI" id="CHEBI:18420"/>
    </cofactor>
</comment>
<dbReference type="CDD" id="cd01243">
    <property type="entry name" value="PH_MRCK"/>
    <property type="match status" value="1"/>
</dbReference>
<evidence type="ECO:0000256" key="14">
    <source>
        <dbReference type="ARBA" id="ARBA00022833"/>
    </source>
</evidence>
<feature type="domain" description="CRIB" evidence="26">
    <location>
        <begin position="1587"/>
        <end position="1600"/>
    </location>
</feature>
<dbReference type="PROSITE" id="PS50081">
    <property type="entry name" value="ZF_DAG_PE_2"/>
    <property type="match status" value="1"/>
</dbReference>
<gene>
    <name evidence="30" type="primary">CDC42BPA</name>
</gene>
<dbReference type="PROSITE" id="PS50003">
    <property type="entry name" value="PH_DOMAIN"/>
    <property type="match status" value="1"/>
</dbReference>
<evidence type="ECO:0000256" key="21">
    <source>
        <dbReference type="SAM" id="Coils"/>
    </source>
</evidence>
<dbReference type="SMART" id="SM00133">
    <property type="entry name" value="S_TK_X"/>
    <property type="match status" value="1"/>
</dbReference>
<dbReference type="InterPro" id="IPR057529">
    <property type="entry name" value="MRCK/ROCK_PH"/>
</dbReference>
<evidence type="ECO:0000256" key="9">
    <source>
        <dbReference type="ARBA" id="ARBA00022679"/>
    </source>
</evidence>
<feature type="domain" description="CNH" evidence="27">
    <location>
        <begin position="1243"/>
        <end position="1515"/>
    </location>
</feature>
<dbReference type="SMART" id="SM00285">
    <property type="entry name" value="PBD"/>
    <property type="match status" value="1"/>
</dbReference>
<evidence type="ECO:0000256" key="1">
    <source>
        <dbReference type="ARBA" id="ARBA00001946"/>
    </source>
</evidence>
<dbReference type="Gene3D" id="3.30.60.20">
    <property type="match status" value="1"/>
</dbReference>
<comment type="catalytic activity">
    <reaction evidence="19">
        <text>L-seryl-[protein] + ATP = O-phospho-L-seryl-[protein] + ADP + H(+)</text>
        <dbReference type="Rhea" id="RHEA:17989"/>
        <dbReference type="Rhea" id="RHEA-COMP:9863"/>
        <dbReference type="Rhea" id="RHEA-COMP:11604"/>
        <dbReference type="ChEBI" id="CHEBI:15378"/>
        <dbReference type="ChEBI" id="CHEBI:29999"/>
        <dbReference type="ChEBI" id="CHEBI:30616"/>
        <dbReference type="ChEBI" id="CHEBI:83421"/>
        <dbReference type="ChEBI" id="CHEBI:456216"/>
        <dbReference type="EC" id="2.7.11.1"/>
    </reaction>
</comment>
<evidence type="ECO:0000259" key="27">
    <source>
        <dbReference type="PROSITE" id="PS50219"/>
    </source>
</evidence>
<evidence type="ECO:0000256" key="10">
    <source>
        <dbReference type="ARBA" id="ARBA00022723"/>
    </source>
</evidence>
<comment type="catalytic activity">
    <reaction evidence="18">
        <text>L-threonyl-[protein] + ATP = O-phospho-L-threonyl-[protein] + ADP + H(+)</text>
        <dbReference type="Rhea" id="RHEA:46608"/>
        <dbReference type="Rhea" id="RHEA-COMP:11060"/>
        <dbReference type="Rhea" id="RHEA-COMP:11605"/>
        <dbReference type="ChEBI" id="CHEBI:15378"/>
        <dbReference type="ChEBI" id="CHEBI:30013"/>
        <dbReference type="ChEBI" id="CHEBI:30616"/>
        <dbReference type="ChEBI" id="CHEBI:61977"/>
        <dbReference type="ChEBI" id="CHEBI:456216"/>
        <dbReference type="EC" id="2.7.11.1"/>
    </reaction>
</comment>
<evidence type="ECO:0000256" key="22">
    <source>
        <dbReference type="SAM" id="MobiDB-lite"/>
    </source>
</evidence>
<feature type="coiled-coil region" evidence="21">
    <location>
        <begin position="886"/>
        <end position="941"/>
    </location>
</feature>
<feature type="region of interest" description="Disordered" evidence="22">
    <location>
        <begin position="634"/>
        <end position="653"/>
    </location>
</feature>
<dbReference type="Gene3D" id="2.30.29.30">
    <property type="entry name" value="Pleckstrin-homology domain (PH domain)/Phosphotyrosine-binding domain (PTB)"/>
    <property type="match status" value="1"/>
</dbReference>
<evidence type="ECO:0000313" key="30">
    <source>
        <dbReference type="RefSeq" id="XP_060048083.1"/>
    </source>
</evidence>
<evidence type="ECO:0000259" key="25">
    <source>
        <dbReference type="PROSITE" id="PS50081"/>
    </source>
</evidence>
<dbReference type="InterPro" id="IPR001849">
    <property type="entry name" value="PH_domain"/>
</dbReference>
<feature type="compositionally biased region" description="Polar residues" evidence="22">
    <location>
        <begin position="1626"/>
        <end position="1635"/>
    </location>
</feature>
<comment type="subcellular location">
    <subcellularLocation>
        <location evidence="3">Cell projection</location>
        <location evidence="3">Lamellipodium</location>
    </subcellularLocation>
    <subcellularLocation>
        <location evidence="2">Cytoplasm</location>
    </subcellularLocation>
</comment>
<dbReference type="Pfam" id="PF15796">
    <property type="entry name" value="KELK"/>
    <property type="match status" value="1"/>
</dbReference>
<evidence type="ECO:0000256" key="18">
    <source>
        <dbReference type="ARBA" id="ARBA00047899"/>
    </source>
</evidence>
<keyword evidence="10" id="KW-0479">Metal-binding</keyword>
<dbReference type="PANTHER" id="PTHR22988:SF31">
    <property type="entry name" value="SERINE_THREONINE-PROTEIN KINASE MRCK ALPHA"/>
    <property type="match status" value="1"/>
</dbReference>
<feature type="region of interest" description="Disordered" evidence="22">
    <location>
        <begin position="1618"/>
        <end position="1651"/>
    </location>
</feature>
<dbReference type="PROSITE" id="PS51285">
    <property type="entry name" value="AGC_KINASE_CTER"/>
    <property type="match status" value="1"/>
</dbReference>
<evidence type="ECO:0000259" key="26">
    <source>
        <dbReference type="PROSITE" id="PS50108"/>
    </source>
</evidence>
<evidence type="ECO:0000256" key="17">
    <source>
        <dbReference type="ARBA" id="ARBA00023273"/>
    </source>
</evidence>
<feature type="binding site" evidence="20">
    <location>
        <position position="106"/>
    </location>
    <ligand>
        <name>ATP</name>
        <dbReference type="ChEBI" id="CHEBI:30616"/>
    </ligand>
</feature>
<dbReference type="InterPro" id="IPR002219">
    <property type="entry name" value="PKC_DAG/PE"/>
</dbReference>
<organism evidence="29 30">
    <name type="scientific">Erinaceus europaeus</name>
    <name type="common">Western European hedgehog</name>
    <dbReference type="NCBI Taxonomy" id="9365"/>
    <lineage>
        <taxon>Eukaryota</taxon>
        <taxon>Metazoa</taxon>
        <taxon>Chordata</taxon>
        <taxon>Craniata</taxon>
        <taxon>Vertebrata</taxon>
        <taxon>Euteleostomi</taxon>
        <taxon>Mammalia</taxon>
        <taxon>Eutheria</taxon>
        <taxon>Laurasiatheria</taxon>
        <taxon>Eulipotyphla</taxon>
        <taxon>Erinaceidae</taxon>
        <taxon>Erinaceinae</taxon>
        <taxon>Erinaceus</taxon>
    </lineage>
</organism>
<feature type="domain" description="Phorbol-ester/DAG-type" evidence="25">
    <location>
        <begin position="1028"/>
        <end position="1078"/>
    </location>
</feature>
<dbReference type="CDD" id="cd20864">
    <property type="entry name" value="C1_MRCKalpha"/>
    <property type="match status" value="1"/>
</dbReference>
<feature type="region of interest" description="Disordered" evidence="22">
    <location>
        <begin position="990"/>
        <end position="1020"/>
    </location>
</feature>
<sequence length="1690" mass="193283">MSGEVRLRQLEQFILDGPAQTNGQCFSVETLLDILICLYDECNNSPLRREKNILEYLEWAKPFTSKVKQMRLHREDFEILKVIGRGAFGEVAVVKLKNADKVFAMKILNKWEMLKRAETACFREERDVLVNGDNKWITTLHYAFQDDNNLYLVMDYYVGGDLLTLLSKFEDRLPEDMARFYLAEMVIAIDSVHQLHYVHRDIKPDNILMDMNGHIRLADFGSCLKLMEDGTVQSSVAVGTPDYISPEILQAMEDGKGRYGPECDWWSLGVCMYEMLYGETPFYAESLVETYGKIMNHKERFQFPAQVTDVSENAKDLIRRLICSREHRLGQNGIEDFKKHPFFSGIDWENIQNCEAPYIPEVSSPTDTSNFDVDDDCLKNSETMPPPTHTAFSGHHLPFVGFTYTSSCVLSDRSCLRVTAGPKSLDLDVNVQRTLDNTLATEAYERRIKRLEQEKLELSRKLQESTQTVQALQHSSTDGPLTASKDLEIKSLKEEIENLRKQVRDSSHLEQKLEEANSVRGELDDAVRQIKGFEKQVRTLQQEREDLNKELVQASERLKNQSKELKDAHCQRKLAMQEFMEINERLTELHTQKQKLARHVRDKEEEVDLVMQKVESLRQELRRTERAKKELEVHSEAVAAEASKDRKLREQSEHYSKQLENELEGLKQKQISYSPGMYSIEHQQEISKLKTDLEKKSIFYEEELSKREGIHANEIKNLKKELHDSEGQQLALNKEIMILKDKLEKNRRESQSEREEFENEFKQQYEREKVLLTEENKKLTNELDKLTTLYENLSMHNQRLEEEVKDLADKKESVAHWEAQITEIIQWVSDEKDARGYLQALASKMTEELEALRNSSLGTRGTDMPWKMRRFAKLDMSARLELQSALDAEIRAKQAIQEELNKVKASNIITECKLKDSEKKNLELLSEIEQLIKDTEELRSEKGIEHQDSQHSFLAFLNTPTDALDQFEDSFSSSSSSLIDFLDDRSPSCTPASKGRRIADSTPLPVHTPTLRKKGCPGSTGIPPKRKTHQFFVKSFTVPTKCHQCTSLMVGLIRQGCSCEVCGFSCHITCVNKAPTTCPVPPEQTKGPLGIDPQKGIGTAYEGHVRIPKPAGVKKGWQRALAVVCDFKLFLYDITEGKASQPSVVVSQVIDMRDEEFSVSSVLASDVIHAGRKDIPCIFRVTGSQLSASNNKYSILMLVDSENEKSKWVGVLSELHKILKKNKFRDRSVYVPKEAYDSTLPLIKTTQAAAIIDHERIALGNEEGLFVVHVTKDEIIRVGDNKKIHQIELIPSEQLVAVISGRNRHVRLFPMSALDGRETEFYKLAETKGCQTITSGKVHHGALTCLCVAMKRQVLCYELFQSKTRHRKFKETQVPYNVQWMAVFSEQLCVGFQSGFLRYPLSGEGNPCSMLHSNDHTLSFIAHQPMDAICAVEISSKEYLLCFNSIGIYTDCQGRRSRQQELMWPANPSACCYSAPYLSVYSENAVDIFDVNSMEWIQTLPLKKVRPLNSDGSLNLLGLETIRLIYFKNKMAEGDELVVPETSDNSRKQMVRNINNKRRYSFRVPEEERMQQRREMLRDPEMRNKLISNPTNFNHIAHMGPGDGIQILKDLPMNPRPQESRAVFSGSVSIPSITKSRPEPGRSMSASSGLSAKRQCSKEGILWRKLQCQAAAHALTVRGFFVFWRHGPRK</sequence>
<dbReference type="InterPro" id="IPR026611">
    <property type="entry name" value="MRCK_alpha_cat"/>
</dbReference>
<evidence type="ECO:0000256" key="8">
    <source>
        <dbReference type="ARBA" id="ARBA00022553"/>
    </source>
</evidence>
<dbReference type="Pfam" id="PF25346">
    <property type="entry name" value="PH_MRCK"/>
    <property type="match status" value="1"/>
</dbReference>
<evidence type="ECO:0000256" key="20">
    <source>
        <dbReference type="PROSITE-ProRule" id="PRU10141"/>
    </source>
</evidence>
<keyword evidence="9" id="KW-0808">Transferase</keyword>
<name>A0ABM3XGY6_ERIEU</name>
<dbReference type="SUPFAM" id="SSF69322">
    <property type="entry name" value="Tricorn protease domain 2"/>
    <property type="match status" value="1"/>
</dbReference>
<evidence type="ECO:0000256" key="7">
    <source>
        <dbReference type="ARBA" id="ARBA00022527"/>
    </source>
</evidence>
<keyword evidence="6" id="KW-0963">Cytoplasm</keyword>
<evidence type="ECO:0000259" key="23">
    <source>
        <dbReference type="PROSITE" id="PS50003"/>
    </source>
</evidence>
<keyword evidence="15 20" id="KW-0067">ATP-binding</keyword>
<dbReference type="CDD" id="cd05623">
    <property type="entry name" value="STKc_MRCK_alpha"/>
    <property type="match status" value="1"/>
</dbReference>
<evidence type="ECO:0000259" key="28">
    <source>
        <dbReference type="PROSITE" id="PS51285"/>
    </source>
</evidence>
<dbReference type="CDD" id="cd00132">
    <property type="entry name" value="CRIB"/>
    <property type="match status" value="1"/>
</dbReference>
<proteinExistence type="inferred from homology"/>
<dbReference type="PROSITE" id="PS00108">
    <property type="entry name" value="PROTEIN_KINASE_ST"/>
    <property type="match status" value="1"/>
</dbReference>
<keyword evidence="12" id="KW-0863">Zinc-finger</keyword>
<keyword evidence="14" id="KW-0862">Zinc</keyword>
<evidence type="ECO:0000313" key="29">
    <source>
        <dbReference type="Proteomes" id="UP001652624"/>
    </source>
</evidence>
<evidence type="ECO:0000256" key="5">
    <source>
        <dbReference type="ARBA" id="ARBA00012513"/>
    </source>
</evidence>
<keyword evidence="16 21" id="KW-0175">Coiled coil</keyword>
<dbReference type="InterPro" id="IPR011993">
    <property type="entry name" value="PH-like_dom_sf"/>
</dbReference>
<dbReference type="SUPFAM" id="SSF57889">
    <property type="entry name" value="Cysteine-rich domain"/>
    <property type="match status" value="1"/>
</dbReference>
<dbReference type="PROSITE" id="PS00107">
    <property type="entry name" value="PROTEIN_KINASE_ATP"/>
    <property type="match status" value="1"/>
</dbReference>
<dbReference type="SMART" id="SM00233">
    <property type="entry name" value="PH"/>
    <property type="match status" value="1"/>
</dbReference>
<dbReference type="SUPFAM" id="SSF56112">
    <property type="entry name" value="Protein kinase-like (PK-like)"/>
    <property type="match status" value="1"/>
</dbReference>
<keyword evidence="17" id="KW-0966">Cell projection</keyword>
<keyword evidence="11 20" id="KW-0547">Nucleotide-binding</keyword>
<dbReference type="InterPro" id="IPR017892">
    <property type="entry name" value="Pkinase_C"/>
</dbReference>
<dbReference type="PROSITE" id="PS50108">
    <property type="entry name" value="CRIB"/>
    <property type="match status" value="1"/>
</dbReference>
<dbReference type="SMART" id="SM00220">
    <property type="entry name" value="S_TKc"/>
    <property type="match status" value="1"/>
</dbReference>
<dbReference type="SMART" id="SM00109">
    <property type="entry name" value="C1"/>
    <property type="match status" value="1"/>
</dbReference>
<dbReference type="PANTHER" id="PTHR22988">
    <property type="entry name" value="MYOTONIC DYSTROPHY S/T KINASE-RELATED"/>
    <property type="match status" value="1"/>
</dbReference>
<dbReference type="EC" id="2.7.11.1" evidence="5"/>
<evidence type="ECO:0000256" key="2">
    <source>
        <dbReference type="ARBA" id="ARBA00004496"/>
    </source>
</evidence>
<dbReference type="InterPro" id="IPR031597">
    <property type="entry name" value="KELK"/>
</dbReference>
<keyword evidence="8" id="KW-0597">Phosphoprotein</keyword>
<dbReference type="InterPro" id="IPR001180">
    <property type="entry name" value="CNH_dom"/>
</dbReference>
<dbReference type="PROSITE" id="PS00479">
    <property type="entry name" value="ZF_DAG_PE_1"/>
    <property type="match status" value="1"/>
</dbReference>
<feature type="coiled-coil region" evidence="21">
    <location>
        <begin position="715"/>
        <end position="820"/>
    </location>
</feature>
<evidence type="ECO:0000256" key="19">
    <source>
        <dbReference type="ARBA" id="ARBA00048679"/>
    </source>
</evidence>
<dbReference type="Pfam" id="PF00433">
    <property type="entry name" value="Pkinase_C"/>
    <property type="match status" value="1"/>
</dbReference>
<dbReference type="Pfam" id="PF08826">
    <property type="entry name" value="DMPK_coil"/>
    <property type="match status" value="1"/>
</dbReference>
<protein>
    <recommendedName>
        <fullName evidence="5">non-specific serine/threonine protein kinase</fullName>
        <ecNumber evidence="5">2.7.11.1</ecNumber>
    </recommendedName>
</protein>
<dbReference type="InterPro" id="IPR046349">
    <property type="entry name" value="C1-like_sf"/>
</dbReference>
<feature type="compositionally biased region" description="Basic and acidic residues" evidence="22">
    <location>
        <begin position="642"/>
        <end position="653"/>
    </location>
</feature>
<evidence type="ECO:0000256" key="16">
    <source>
        <dbReference type="ARBA" id="ARBA00023054"/>
    </source>
</evidence>
<dbReference type="InterPro" id="IPR014930">
    <property type="entry name" value="Myotonic_dystrophy_kinase_coil"/>
</dbReference>
<dbReference type="Pfam" id="PF00780">
    <property type="entry name" value="CNH"/>
    <property type="match status" value="1"/>
</dbReference>
<comment type="similarity">
    <text evidence="4">Belongs to the protein kinase superfamily. AGC Ser/Thr protein kinase family. DMPK subfamily.</text>
</comment>
<evidence type="ECO:0000259" key="24">
    <source>
        <dbReference type="PROSITE" id="PS50011"/>
    </source>
</evidence>
<dbReference type="InterPro" id="IPR017441">
    <property type="entry name" value="Protein_kinase_ATP_BS"/>
</dbReference>
<dbReference type="InterPro" id="IPR000095">
    <property type="entry name" value="CRIB_dom"/>
</dbReference>
<dbReference type="InterPro" id="IPR008271">
    <property type="entry name" value="Ser/Thr_kinase_AS"/>
</dbReference>